<evidence type="ECO:0000313" key="1">
    <source>
        <dbReference type="EMBL" id="NYE96389.1"/>
    </source>
</evidence>
<gene>
    <name evidence="1" type="ORF">FHU41_002639</name>
</gene>
<name>A0A7Y9LVK3_9MICC</name>
<dbReference type="RefSeq" id="WP_179390048.1">
    <property type="nucleotide sequence ID" value="NZ_JACBYQ010000002.1"/>
</dbReference>
<evidence type="ECO:0000313" key="2">
    <source>
        <dbReference type="Proteomes" id="UP000521748"/>
    </source>
</evidence>
<sequence>MALVGSIAAMSCPIPNINGKFSPTTLQNHFDSHGAALGAKTPEEYQSMAAEFLQKPHADSGLEQFIRPSSGDITRFDPQTGAFGVIGKDGIIRTYFIPTPEMNGGMTPYQYWLDQIRRWS</sequence>
<dbReference type="Proteomes" id="UP000521748">
    <property type="component" value="Unassembled WGS sequence"/>
</dbReference>
<organism evidence="1 2">
    <name type="scientific">Psychromicrobium silvestre</name>
    <dbReference type="NCBI Taxonomy" id="1645614"/>
    <lineage>
        <taxon>Bacteria</taxon>
        <taxon>Bacillati</taxon>
        <taxon>Actinomycetota</taxon>
        <taxon>Actinomycetes</taxon>
        <taxon>Micrococcales</taxon>
        <taxon>Micrococcaceae</taxon>
        <taxon>Psychromicrobium</taxon>
    </lineage>
</organism>
<reference evidence="1 2" key="1">
    <citation type="submission" date="2020-07" db="EMBL/GenBank/DDBJ databases">
        <title>Sequencing the genomes of 1000 actinobacteria strains.</title>
        <authorList>
            <person name="Klenk H.-P."/>
        </authorList>
    </citation>
    <scope>NUCLEOTIDE SEQUENCE [LARGE SCALE GENOMIC DNA]</scope>
    <source>
        <strain evidence="1 2">DSM 102047</strain>
    </source>
</reference>
<keyword evidence="2" id="KW-1185">Reference proteome</keyword>
<proteinExistence type="predicted"/>
<comment type="caution">
    <text evidence="1">The sequence shown here is derived from an EMBL/GenBank/DDBJ whole genome shotgun (WGS) entry which is preliminary data.</text>
</comment>
<dbReference type="AlphaFoldDB" id="A0A7Y9LVK3"/>
<protein>
    <submittedName>
        <fullName evidence="1">Pyocin large subunit-like protein</fullName>
    </submittedName>
</protein>
<accession>A0A7Y9LVK3</accession>
<dbReference type="EMBL" id="JACBYQ010000002">
    <property type="protein sequence ID" value="NYE96389.1"/>
    <property type="molecule type" value="Genomic_DNA"/>
</dbReference>